<evidence type="ECO:0000313" key="13">
    <source>
        <dbReference type="EMBL" id="KAF6726032.1"/>
    </source>
</evidence>
<dbReference type="GO" id="GO:0016702">
    <property type="term" value="F:oxidoreductase activity, acting on single donors with incorporation of molecular oxygen, incorporation of two atoms of oxygen"/>
    <property type="evidence" value="ECO:0007669"/>
    <property type="project" value="InterPro"/>
</dbReference>
<keyword evidence="6 11" id="KW-0223">Dioxygenase</keyword>
<gene>
    <name evidence="13" type="ORF">FQA47_012828</name>
</gene>
<evidence type="ECO:0000256" key="5">
    <source>
        <dbReference type="ARBA" id="ARBA00022723"/>
    </source>
</evidence>
<evidence type="ECO:0000256" key="4">
    <source>
        <dbReference type="ARBA" id="ARBA00022490"/>
    </source>
</evidence>
<feature type="binding site" evidence="10">
    <location>
        <position position="478"/>
    </location>
    <ligand>
        <name>Fe cation</name>
        <dbReference type="ChEBI" id="CHEBI:24875"/>
        <note>catalytic</note>
    </ligand>
</feature>
<dbReference type="PROSITE" id="PS00711">
    <property type="entry name" value="LIPOXYGENASE_1"/>
    <property type="match status" value="1"/>
</dbReference>
<comment type="caution">
    <text evidence="13">The sequence shown here is derived from an EMBL/GenBank/DDBJ whole genome shotgun (WGS) entry which is preliminary data.</text>
</comment>
<evidence type="ECO:0000256" key="1">
    <source>
        <dbReference type="ARBA" id="ARBA00004496"/>
    </source>
</evidence>
<dbReference type="FunFam" id="1.20.245.10:FF:000001">
    <property type="entry name" value="Arachidonate 5-lipoxygenase a"/>
    <property type="match status" value="1"/>
</dbReference>
<dbReference type="InterPro" id="IPR036226">
    <property type="entry name" value="LipOase_C_sf"/>
</dbReference>
<dbReference type="GO" id="GO:0005506">
    <property type="term" value="F:iron ion binding"/>
    <property type="evidence" value="ECO:0007669"/>
    <property type="project" value="InterPro"/>
</dbReference>
<feature type="binding site" evidence="10">
    <location>
        <position position="355"/>
    </location>
    <ligand>
        <name>Fe cation</name>
        <dbReference type="ChEBI" id="CHEBI:24875"/>
        <note>catalytic</note>
    </ligand>
</feature>
<keyword evidence="7 11" id="KW-0560">Oxidoreductase</keyword>
<evidence type="ECO:0000256" key="11">
    <source>
        <dbReference type="RuleBase" id="RU003974"/>
    </source>
</evidence>
<dbReference type="Pfam" id="PF00305">
    <property type="entry name" value="Lipoxygenase"/>
    <property type="match status" value="1"/>
</dbReference>
<dbReference type="PROSITE" id="PS51393">
    <property type="entry name" value="LIPOXYGENASE_3"/>
    <property type="match status" value="1"/>
</dbReference>
<evidence type="ECO:0000256" key="10">
    <source>
        <dbReference type="PIRSR" id="PIRSR601885-1"/>
    </source>
</evidence>
<evidence type="ECO:0000259" key="12">
    <source>
        <dbReference type="PROSITE" id="PS51393"/>
    </source>
</evidence>
<protein>
    <submittedName>
        <fullName evidence="13">Arachidonate 8S-lipoxygenase</fullName>
    </submittedName>
</protein>
<evidence type="ECO:0000256" key="7">
    <source>
        <dbReference type="ARBA" id="ARBA00023002"/>
    </source>
</evidence>
<dbReference type="Gene3D" id="1.20.245.10">
    <property type="entry name" value="Lipoxygenase-1, Domain 5"/>
    <property type="match status" value="1"/>
</dbReference>
<keyword evidence="4" id="KW-0963">Cytoplasm</keyword>
<dbReference type="PRINTS" id="PR00087">
    <property type="entry name" value="LIPOXYGENASE"/>
</dbReference>
<proteinExistence type="inferred from homology"/>
<keyword evidence="9" id="KW-0443">Lipid metabolism</keyword>
<dbReference type="InterPro" id="IPR020833">
    <property type="entry name" value="LipOase_Fe_BS"/>
</dbReference>
<dbReference type="InterPro" id="IPR000907">
    <property type="entry name" value="LipOase"/>
</dbReference>
<comment type="subcellular location">
    <subcellularLocation>
        <location evidence="1">Cytoplasm</location>
    </subcellularLocation>
</comment>
<dbReference type="GO" id="GO:0034440">
    <property type="term" value="P:lipid oxidation"/>
    <property type="evidence" value="ECO:0007669"/>
    <property type="project" value="InterPro"/>
</dbReference>
<dbReference type="PANTHER" id="PTHR11771">
    <property type="entry name" value="LIPOXYGENASE"/>
    <property type="match status" value="1"/>
</dbReference>
<dbReference type="InterPro" id="IPR001885">
    <property type="entry name" value="LipOase_mml"/>
</dbReference>
<evidence type="ECO:0000256" key="6">
    <source>
        <dbReference type="ARBA" id="ARBA00022964"/>
    </source>
</evidence>
<sequence length="478" mass="55057">MVEVESPTGKVYKFPVYHWIASDNVDTFREGKEYVFQHWKEDSFFAYQFLNGINPMVIKRIEALPENFLVADKVFQNDPVDLKTEMKKGNIFLCDYKILDKVTTNTIDGKKQYLAAPLVLLHQIEDRMMPIAIQLKQNPGQDNPVFLPSDSENDWLLAKLYVRSADFSLHELNYHLLRTHLLAEVFAVALKRNLPRVHPVYKLLVRHTRHTLQINFLARHILISEEGVFNKCAASGGEGLPHLIGKFLSNLTYKSLCIPDDIEDRGLKDVKNFYYKEDGLNLWNIMHSFVTKILGYYYTDDGVVQKDDELQNWIKEIFEHGFLKKEETGIPQKFTTVSELVKFVTMVMFTCSAQHAAVNSGQYDFYGWMPNGPSTMQEPPPTKKGEVTKARIMEALPDARTTAFNMGTVWALSTPPSDAKFLLDFKEEYFTEDGPCEEIQTFKSQLQTLSNSIKERNKTIELPYTYLDPACVEWSVDI</sequence>
<evidence type="ECO:0000256" key="2">
    <source>
        <dbReference type="ARBA" id="ARBA00005189"/>
    </source>
</evidence>
<organism evidence="13 14">
    <name type="scientific">Oryzias melastigma</name>
    <name type="common">Marine medaka</name>
    <dbReference type="NCBI Taxonomy" id="30732"/>
    <lineage>
        <taxon>Eukaryota</taxon>
        <taxon>Metazoa</taxon>
        <taxon>Chordata</taxon>
        <taxon>Craniata</taxon>
        <taxon>Vertebrata</taxon>
        <taxon>Euteleostomi</taxon>
        <taxon>Actinopterygii</taxon>
        <taxon>Neopterygii</taxon>
        <taxon>Teleostei</taxon>
        <taxon>Neoteleostei</taxon>
        <taxon>Acanthomorphata</taxon>
        <taxon>Ovalentaria</taxon>
        <taxon>Atherinomorphae</taxon>
        <taxon>Beloniformes</taxon>
        <taxon>Adrianichthyidae</taxon>
        <taxon>Oryziinae</taxon>
        <taxon>Oryzias</taxon>
    </lineage>
</organism>
<keyword evidence="5 10" id="KW-0479">Metal-binding</keyword>
<dbReference type="InterPro" id="IPR013819">
    <property type="entry name" value="LipOase_C"/>
</dbReference>
<dbReference type="EMBL" id="WKFB01000346">
    <property type="protein sequence ID" value="KAF6726032.1"/>
    <property type="molecule type" value="Genomic_DNA"/>
</dbReference>
<dbReference type="AlphaFoldDB" id="A0A834FCN9"/>
<dbReference type="GO" id="GO:0005737">
    <property type="term" value="C:cytoplasm"/>
    <property type="evidence" value="ECO:0007669"/>
    <property type="project" value="UniProtKB-SubCell"/>
</dbReference>
<feature type="binding site" evidence="10">
    <location>
        <position position="175"/>
    </location>
    <ligand>
        <name>Fe cation</name>
        <dbReference type="ChEBI" id="CHEBI:24875"/>
        <note>catalytic</note>
    </ligand>
</feature>
<evidence type="ECO:0000256" key="3">
    <source>
        <dbReference type="ARBA" id="ARBA00009419"/>
    </source>
</evidence>
<dbReference type="SUPFAM" id="SSF48484">
    <property type="entry name" value="Lipoxigenase"/>
    <property type="match status" value="1"/>
</dbReference>
<keyword evidence="8 10" id="KW-0408">Iron</keyword>
<feature type="domain" description="Lipoxygenase" evidence="12">
    <location>
        <begin position="1"/>
        <end position="478"/>
    </location>
</feature>
<comment type="cofactor">
    <cofactor evidence="10">
        <name>Fe cation</name>
        <dbReference type="ChEBI" id="CHEBI:24875"/>
    </cofactor>
    <text evidence="10">Binds 1 Fe cation per subunit.</text>
</comment>
<dbReference type="Gene3D" id="3.10.450.60">
    <property type="match status" value="1"/>
</dbReference>
<evidence type="ECO:0000256" key="9">
    <source>
        <dbReference type="ARBA" id="ARBA00023098"/>
    </source>
</evidence>
<evidence type="ECO:0000256" key="8">
    <source>
        <dbReference type="ARBA" id="ARBA00023004"/>
    </source>
</evidence>
<dbReference type="PRINTS" id="PR00467">
    <property type="entry name" value="MAMLPOXGNASE"/>
</dbReference>
<comment type="similarity">
    <text evidence="3 11">Belongs to the lipoxygenase family.</text>
</comment>
<feature type="binding site" evidence="10">
    <location>
        <position position="180"/>
    </location>
    <ligand>
        <name>Fe cation</name>
        <dbReference type="ChEBI" id="CHEBI:24875"/>
        <note>catalytic</note>
    </ligand>
</feature>
<evidence type="ECO:0000313" key="14">
    <source>
        <dbReference type="Proteomes" id="UP000646548"/>
    </source>
</evidence>
<comment type="pathway">
    <text evidence="2">Lipid metabolism.</text>
</comment>
<accession>A0A834FCN9</accession>
<dbReference type="Proteomes" id="UP000646548">
    <property type="component" value="Unassembled WGS sequence"/>
</dbReference>
<reference evidence="13" key="1">
    <citation type="journal article" name="BMC Genomics">
        <title>Long-read sequencing and de novo genome assembly of marine medaka (Oryzias melastigma).</title>
        <authorList>
            <person name="Liang P."/>
            <person name="Saqib H.S.A."/>
            <person name="Ni X."/>
            <person name="Shen Y."/>
        </authorList>
    </citation>
    <scope>NUCLEOTIDE SEQUENCE</scope>
    <source>
        <strain evidence="13">Bigg-433</strain>
    </source>
</reference>
<name>A0A834FCN9_ORYME</name>